<dbReference type="EMBL" id="PXYK01000024">
    <property type="protein sequence ID" value="PSJ56015.1"/>
    <property type="molecule type" value="Genomic_DNA"/>
</dbReference>
<keyword evidence="3 7" id="KW-0808">Transferase</keyword>
<dbReference type="Gene3D" id="3.40.50.150">
    <property type="entry name" value="Vaccinia Virus protein VP39"/>
    <property type="match status" value="1"/>
</dbReference>
<feature type="domain" description="DUF7884" evidence="6">
    <location>
        <begin position="17"/>
        <end position="85"/>
    </location>
</feature>
<dbReference type="SUPFAM" id="SSF53335">
    <property type="entry name" value="S-adenosyl-L-methionine-dependent methyltransferases"/>
    <property type="match status" value="1"/>
</dbReference>
<dbReference type="PANTHER" id="PTHR43667:SF1">
    <property type="entry name" value="CYCLOPROPANE-FATTY-ACYL-PHOSPHOLIPID SYNTHASE"/>
    <property type="match status" value="1"/>
</dbReference>
<evidence type="ECO:0000313" key="8">
    <source>
        <dbReference type="Proteomes" id="UP000241229"/>
    </source>
</evidence>
<name>A0A2P7S0L8_9HYPH</name>
<evidence type="ECO:0000256" key="3">
    <source>
        <dbReference type="ARBA" id="ARBA00022679"/>
    </source>
</evidence>
<evidence type="ECO:0000256" key="2">
    <source>
        <dbReference type="ARBA" id="ARBA00022603"/>
    </source>
</evidence>
<dbReference type="GO" id="GO:0008168">
    <property type="term" value="F:methyltransferase activity"/>
    <property type="evidence" value="ECO:0007669"/>
    <property type="project" value="UniProtKB-KW"/>
</dbReference>
<dbReference type="PIRSF" id="PIRSF003085">
    <property type="entry name" value="CMAS"/>
    <property type="match status" value="1"/>
</dbReference>
<sequence length="431" mass="48988">MNILLKRIIDRVVRIGHLKITGPNGGTSTFGDGSGPLVHLHIKTAHAERAITLHPTLAIGEAFMEEELDFLEGDVLSFLKLVYVNIGPMGATDAWTRAVEGLRVAFRRLQQVNTAARSKRNVQRHYDLSGEIYKLFLDEDMQYSCAYFERPDMTLEEAQLAKKRHIAAKLALKPGQSVLDIGSGWGGLGLYIAKNFEADVLGVTLSTEQHAVSTERVRAEGLEGHVHFEIRDYRSLSERFDRIVSVGMFEHVGVNHYRTFFDKCATLLKPDGVMLLHSIGRFGPPSATNAFIRKHIFPGGYIPALSEVLPAIEKSGLMVGDIEILRLHYADTLKHWRERFLANRDKAKAIYDERFCRMWEFYLSGSEAAFRWQDMMVFQIQLTRRNDTVPVTRGYMDKCEKALAMREMAHREIDAPAQKPKRGRRKVSDRE</sequence>
<keyword evidence="4" id="KW-0949">S-adenosyl-L-methionine</keyword>
<dbReference type="AlphaFoldDB" id="A0A2P7S0L8"/>
<dbReference type="CDD" id="cd02440">
    <property type="entry name" value="AdoMet_MTases"/>
    <property type="match status" value="1"/>
</dbReference>
<evidence type="ECO:0000256" key="1">
    <source>
        <dbReference type="ARBA" id="ARBA00010815"/>
    </source>
</evidence>
<dbReference type="PANTHER" id="PTHR43667">
    <property type="entry name" value="CYCLOPROPANE-FATTY-ACYL-PHOSPHOLIPID SYNTHASE"/>
    <property type="match status" value="1"/>
</dbReference>
<keyword evidence="5" id="KW-0443">Lipid metabolism</keyword>
<dbReference type="InterPro" id="IPR057206">
    <property type="entry name" value="DUF7884"/>
</dbReference>
<dbReference type="OrthoDB" id="9782855at2"/>
<reference evidence="7 8" key="1">
    <citation type="submission" date="2018-03" db="EMBL/GenBank/DDBJ databases">
        <title>The draft genome of Mesorhizobium sp. 6GN-30.</title>
        <authorList>
            <person name="Liu L."/>
            <person name="Li L."/>
            <person name="Wang T."/>
            <person name="Zhang X."/>
            <person name="Liang L."/>
        </authorList>
    </citation>
    <scope>NUCLEOTIDE SEQUENCE [LARGE SCALE GENOMIC DNA]</scope>
    <source>
        <strain evidence="7 8">6GN30</strain>
    </source>
</reference>
<dbReference type="GO" id="GO:0008610">
    <property type="term" value="P:lipid biosynthetic process"/>
    <property type="evidence" value="ECO:0007669"/>
    <property type="project" value="InterPro"/>
</dbReference>
<keyword evidence="8" id="KW-1185">Reference proteome</keyword>
<dbReference type="Pfam" id="PF25371">
    <property type="entry name" value="DUF7884"/>
    <property type="match status" value="1"/>
</dbReference>
<keyword evidence="2 7" id="KW-0489">Methyltransferase</keyword>
<accession>A0A2P7S0L8</accession>
<evidence type="ECO:0000313" key="7">
    <source>
        <dbReference type="EMBL" id="PSJ56015.1"/>
    </source>
</evidence>
<evidence type="ECO:0000256" key="5">
    <source>
        <dbReference type="ARBA" id="ARBA00023098"/>
    </source>
</evidence>
<comment type="similarity">
    <text evidence="1">Belongs to the CFA/CMAS family.</text>
</comment>
<dbReference type="InterPro" id="IPR003333">
    <property type="entry name" value="CMAS"/>
</dbReference>
<organism evidence="7 8">
    <name type="scientific">Kumtagia ephedrae</name>
    <dbReference type="NCBI Taxonomy" id="2116701"/>
    <lineage>
        <taxon>Bacteria</taxon>
        <taxon>Pseudomonadati</taxon>
        <taxon>Pseudomonadota</taxon>
        <taxon>Alphaproteobacteria</taxon>
        <taxon>Hyphomicrobiales</taxon>
        <taxon>Phyllobacteriaceae</taxon>
        <taxon>Kumtagia</taxon>
    </lineage>
</organism>
<dbReference type="InterPro" id="IPR029063">
    <property type="entry name" value="SAM-dependent_MTases_sf"/>
</dbReference>
<proteinExistence type="inferred from homology"/>
<evidence type="ECO:0000259" key="6">
    <source>
        <dbReference type="Pfam" id="PF25371"/>
    </source>
</evidence>
<dbReference type="InterPro" id="IPR050723">
    <property type="entry name" value="CFA/CMAS"/>
</dbReference>
<dbReference type="GO" id="GO:0032259">
    <property type="term" value="P:methylation"/>
    <property type="evidence" value="ECO:0007669"/>
    <property type="project" value="UniProtKB-KW"/>
</dbReference>
<gene>
    <name evidence="7" type="ORF">C7I84_22040</name>
</gene>
<evidence type="ECO:0000256" key="4">
    <source>
        <dbReference type="ARBA" id="ARBA00022691"/>
    </source>
</evidence>
<dbReference type="Pfam" id="PF02353">
    <property type="entry name" value="CMAS"/>
    <property type="match status" value="1"/>
</dbReference>
<dbReference type="RefSeq" id="WP_106774370.1">
    <property type="nucleotide sequence ID" value="NZ_PXYK01000024.1"/>
</dbReference>
<comment type="caution">
    <text evidence="7">The sequence shown here is derived from an EMBL/GenBank/DDBJ whole genome shotgun (WGS) entry which is preliminary data.</text>
</comment>
<protein>
    <submittedName>
        <fullName evidence="7">SAM-dependent methyltransferase</fullName>
    </submittedName>
</protein>
<dbReference type="Proteomes" id="UP000241229">
    <property type="component" value="Unassembled WGS sequence"/>
</dbReference>